<dbReference type="SUPFAM" id="SSF82171">
    <property type="entry name" value="DPP6 N-terminal domain-like"/>
    <property type="match status" value="1"/>
</dbReference>
<evidence type="ECO:0000256" key="1">
    <source>
        <dbReference type="ARBA" id="ARBA00011073"/>
    </source>
</evidence>
<dbReference type="Pfam" id="PF07676">
    <property type="entry name" value="PD40"/>
    <property type="match status" value="2"/>
</dbReference>
<feature type="signal peptide" evidence="7">
    <location>
        <begin position="1"/>
        <end position="17"/>
    </location>
</feature>
<feature type="domain" description="Peptidase S8/S53" evidence="8">
    <location>
        <begin position="110"/>
        <end position="341"/>
    </location>
</feature>
<feature type="active site" description="Charge relay system" evidence="5">
    <location>
        <position position="305"/>
    </location>
</feature>
<dbReference type="InterPro" id="IPR000209">
    <property type="entry name" value="Peptidase_S8/S53_dom"/>
</dbReference>
<dbReference type="Proteomes" id="UP001595867">
    <property type="component" value="Unassembled WGS sequence"/>
</dbReference>
<dbReference type="Gene3D" id="3.40.50.200">
    <property type="entry name" value="Peptidase S8/S53 domain"/>
    <property type="match status" value="1"/>
</dbReference>
<dbReference type="InterPro" id="IPR023828">
    <property type="entry name" value="Peptidase_S8_Ser-AS"/>
</dbReference>
<dbReference type="SUPFAM" id="SSF52743">
    <property type="entry name" value="Subtilisin-like"/>
    <property type="match status" value="1"/>
</dbReference>
<comment type="caution">
    <text evidence="9">The sequence shown here is derived from an EMBL/GenBank/DDBJ whole genome shotgun (WGS) entry which is preliminary data.</text>
</comment>
<dbReference type="PANTHER" id="PTHR43806">
    <property type="entry name" value="PEPTIDASE S8"/>
    <property type="match status" value="1"/>
</dbReference>
<evidence type="ECO:0000259" key="8">
    <source>
        <dbReference type="Pfam" id="PF00082"/>
    </source>
</evidence>
<dbReference type="PANTHER" id="PTHR43806:SF11">
    <property type="entry name" value="CEREVISIN-RELATED"/>
    <property type="match status" value="1"/>
</dbReference>
<name>A0ABV8IQP6_9ACTN</name>
<keyword evidence="7" id="KW-0732">Signal</keyword>
<dbReference type="InterPro" id="IPR050131">
    <property type="entry name" value="Peptidase_S8_subtilisin-like"/>
</dbReference>
<evidence type="ECO:0000256" key="2">
    <source>
        <dbReference type="ARBA" id="ARBA00022670"/>
    </source>
</evidence>
<feature type="active site" description="Charge relay system" evidence="5">
    <location>
        <position position="119"/>
    </location>
</feature>
<dbReference type="CDD" id="cd04077">
    <property type="entry name" value="Peptidases_S8_PCSK9_ProteinaseK_like"/>
    <property type="match status" value="1"/>
</dbReference>
<proteinExistence type="inferred from homology"/>
<keyword evidence="2 5" id="KW-0645">Protease</keyword>
<dbReference type="PROSITE" id="PS00138">
    <property type="entry name" value="SUBTILASE_SER"/>
    <property type="match status" value="1"/>
</dbReference>
<evidence type="ECO:0000256" key="7">
    <source>
        <dbReference type="SAM" id="SignalP"/>
    </source>
</evidence>
<gene>
    <name evidence="9" type="ORF">ACFO0C_16550</name>
</gene>
<organism evidence="9 10">
    <name type="scientific">Actinoplanes subglobosus</name>
    <dbReference type="NCBI Taxonomy" id="1547892"/>
    <lineage>
        <taxon>Bacteria</taxon>
        <taxon>Bacillati</taxon>
        <taxon>Actinomycetota</taxon>
        <taxon>Actinomycetes</taxon>
        <taxon>Micromonosporales</taxon>
        <taxon>Micromonosporaceae</taxon>
        <taxon>Actinoplanes</taxon>
    </lineage>
</organism>
<comment type="similarity">
    <text evidence="1 5 6">Belongs to the peptidase S8 family.</text>
</comment>
<dbReference type="PRINTS" id="PR00723">
    <property type="entry name" value="SUBTILISIN"/>
</dbReference>
<keyword evidence="4 5" id="KW-0720">Serine protease</keyword>
<reference evidence="10" key="1">
    <citation type="journal article" date="2019" name="Int. J. Syst. Evol. Microbiol.">
        <title>The Global Catalogue of Microorganisms (GCM) 10K type strain sequencing project: providing services to taxonomists for standard genome sequencing and annotation.</title>
        <authorList>
            <consortium name="The Broad Institute Genomics Platform"/>
            <consortium name="The Broad Institute Genome Sequencing Center for Infectious Disease"/>
            <person name="Wu L."/>
            <person name="Ma J."/>
        </authorList>
    </citation>
    <scope>NUCLEOTIDE SEQUENCE [LARGE SCALE GENOMIC DNA]</scope>
    <source>
        <strain evidence="10">TBRC 5832</strain>
    </source>
</reference>
<evidence type="ECO:0000313" key="10">
    <source>
        <dbReference type="Proteomes" id="UP001595867"/>
    </source>
</evidence>
<evidence type="ECO:0000313" key="9">
    <source>
        <dbReference type="EMBL" id="MFC4066547.1"/>
    </source>
</evidence>
<keyword evidence="3 5" id="KW-0378">Hydrolase</keyword>
<dbReference type="InterPro" id="IPR034193">
    <property type="entry name" value="PCSK9_ProteinaseK-like"/>
</dbReference>
<dbReference type="InterPro" id="IPR011042">
    <property type="entry name" value="6-blade_b-propeller_TolB-like"/>
</dbReference>
<dbReference type="InterPro" id="IPR022398">
    <property type="entry name" value="Peptidase_S8_His-AS"/>
</dbReference>
<keyword evidence="10" id="KW-1185">Reference proteome</keyword>
<dbReference type="InterPro" id="IPR023827">
    <property type="entry name" value="Peptidase_S8_Asp-AS"/>
</dbReference>
<dbReference type="EMBL" id="JBHSBL010000015">
    <property type="protein sequence ID" value="MFC4066547.1"/>
    <property type="molecule type" value="Genomic_DNA"/>
</dbReference>
<evidence type="ECO:0000256" key="4">
    <source>
        <dbReference type="ARBA" id="ARBA00022825"/>
    </source>
</evidence>
<dbReference type="Pfam" id="PF00082">
    <property type="entry name" value="Peptidase_S8"/>
    <property type="match status" value="1"/>
</dbReference>
<evidence type="ECO:0000256" key="6">
    <source>
        <dbReference type="RuleBase" id="RU003355"/>
    </source>
</evidence>
<protein>
    <submittedName>
        <fullName evidence="9">S8 family serine peptidase</fullName>
    </submittedName>
</protein>
<dbReference type="InterPro" id="IPR015500">
    <property type="entry name" value="Peptidase_S8_subtilisin-rel"/>
</dbReference>
<accession>A0ABV8IQP6</accession>
<dbReference type="PROSITE" id="PS51892">
    <property type="entry name" value="SUBTILASE"/>
    <property type="match status" value="1"/>
</dbReference>
<dbReference type="Pfam" id="PF05345">
    <property type="entry name" value="He_PIG"/>
    <property type="match status" value="1"/>
</dbReference>
<dbReference type="PROSITE" id="PS00136">
    <property type="entry name" value="SUBTILASE_ASP"/>
    <property type="match status" value="1"/>
</dbReference>
<evidence type="ECO:0000256" key="5">
    <source>
        <dbReference type="PROSITE-ProRule" id="PRU01240"/>
    </source>
</evidence>
<evidence type="ECO:0000256" key="3">
    <source>
        <dbReference type="ARBA" id="ARBA00022801"/>
    </source>
</evidence>
<feature type="active site" description="Charge relay system" evidence="5">
    <location>
        <position position="152"/>
    </location>
</feature>
<dbReference type="InterPro" id="IPR013783">
    <property type="entry name" value="Ig-like_fold"/>
</dbReference>
<dbReference type="InterPro" id="IPR036852">
    <property type="entry name" value="Peptidase_S8/S53_dom_sf"/>
</dbReference>
<dbReference type="InterPro" id="IPR011659">
    <property type="entry name" value="WD40"/>
</dbReference>
<dbReference type="RefSeq" id="WP_378067512.1">
    <property type="nucleotide sequence ID" value="NZ_JBHSBL010000015.1"/>
</dbReference>
<sequence>MLAAVLGGGFLAAPAAAAPATTARYIVRLTGSMPKKVTAHHRFGGALRGFSADLTPAKVAELRRDPAVAAVDPVRQVRISDTQTGAPWGLDRVDQRSLPLDSAYTWTGGGAGVTAYVVDTGVMPTHSDFGDRASAPVSTVDDPFGVTDCHGHGTHVAGTLAGSAYGVAKRATIIGVRVLDCQGSGTDEEVIAGLDWVIAHHTSGPAVVNMSLGGDPSPALEQAVEATIADGIVVVAAAGNDSGDACGHSPARVPAAVTVGATSDDDSLAWFSNRGPCVDLLAPGDGVLSAATWSSTATTTMSGTSMAAPHVAGAAALMLGREPQLTPAVVAARLSSSATPDKITGVPGSTPNLLLSTLTTPLPLATAATRRLPDALTGRPYRATLRATGGVGPYTWSVTGGALPAGLTLSAAGTVSGTPASTTTANPSTVRLRDAAGTLTSSVVTVAVRAPGLPALNESIPVVRSSGGGQLSSDAGSPSLSADGRYVAFVTAGDVNPADVYVTDLVTATTTLVSRTTAGTAGDGASWEPDISADGRWIAFTSEARLTGEDTNDSSDVYLADRTTGTVRLISRPAGGPAAGGSHSPSVSSGGTAVAYVASEPELWGGTGYGITEQVIVANGPNTLVSVTTSGAAADVVSDSPVISDDGRYVGFTSLAGGLTANGQSSYTSHAYRRDLVARTTVMVSAWANGDADAWGEMLDLSADGRYALFTSMDDLTGSGSFFTQAYRRDLTTGATVVASRDPGATATSDQIISGTLSRDGSRAIVGVHRSDAFDPAGDRSSLLSVTLPTGVSVRVADWYPAVSDDFLTTRYAWDGAALSLDGTYATVATTDATAIPGYLAGPLTPRATRLR</sequence>
<feature type="chain" id="PRO_5047263952" evidence="7">
    <location>
        <begin position="18"/>
        <end position="852"/>
    </location>
</feature>
<dbReference type="Gene3D" id="2.120.10.30">
    <property type="entry name" value="TolB, C-terminal domain"/>
    <property type="match status" value="1"/>
</dbReference>
<dbReference type="PROSITE" id="PS00137">
    <property type="entry name" value="SUBTILASE_HIS"/>
    <property type="match status" value="1"/>
</dbReference>
<dbReference type="Gene3D" id="2.60.40.10">
    <property type="entry name" value="Immunoglobulins"/>
    <property type="match status" value="1"/>
</dbReference>